<protein>
    <recommendedName>
        <fullName evidence="3">NurA domain-containing protein</fullName>
    </recommendedName>
</protein>
<evidence type="ECO:0008006" key="3">
    <source>
        <dbReference type="Google" id="ProtNLM"/>
    </source>
</evidence>
<dbReference type="RefSeq" id="WP_012608279.1">
    <property type="nucleotide sequence ID" value="NC_011766.1"/>
</dbReference>
<sequence length="436" mass="49850">MNVFSEILEKYAKLMHSDYLRSRENIIVRERNRLYEKFYKAAYIPLVSQEKPVVFVDSGRLDLETDVSSLTIVNVGALIRNKEGELILPGEYLGNPEAPLAETIIVYSSIGAEKREDMDLSFKIIMEPVGYSLFLDGRDSYKISSELSEKINRDLASSRMNIARKTRILKRIHSYITQLIEIGYLARIISRKPGCIGVVDGTLIRWLSVKGARISGYRIFSTLSGLDEAILETHLDSIIGISKTSKFTTLARAFNLFNKYEKRENGVYGYVDSESARAAANVLMDIIAKLDVDVAEEASRIFNRIVFQDGGIWSFRIPVSGDFKQIFHAEYYTREPVLNIIHEGSKPTVKVNEKLAEHLAEKIHYTLPQVFAMRSNILGLPPYGFMEVDREVRIDKHKAKIIYQSFLVKLHDITGREDHPLIQVFESTLKMRYGYR</sequence>
<dbReference type="eggNOG" id="arCOG02665">
    <property type="taxonomic scope" value="Archaea"/>
</dbReference>
<name>B8D4A7_DESA1</name>
<evidence type="ECO:0000313" key="2">
    <source>
        <dbReference type="Proteomes" id="UP000006903"/>
    </source>
</evidence>
<accession>B8D4A7</accession>
<organism evidence="1 2">
    <name type="scientific">Desulfurococcus amylolyticus (strain DSM 18924 / JCM 16383 / VKM B-2413 / 1221n)</name>
    <name type="common">Desulfurococcus kamchatkensis</name>
    <dbReference type="NCBI Taxonomy" id="490899"/>
    <lineage>
        <taxon>Archaea</taxon>
        <taxon>Thermoproteota</taxon>
        <taxon>Thermoprotei</taxon>
        <taxon>Desulfurococcales</taxon>
        <taxon>Desulfurococcaceae</taxon>
        <taxon>Desulfurococcus</taxon>
    </lineage>
</organism>
<dbReference type="GeneID" id="7170810"/>
<reference evidence="1 2" key="1">
    <citation type="journal article" date="2009" name="J. Bacteriol.">
        <title>Complete genome sequence of the anaerobic, protein-degrading hyperthermophilic crenarchaeon Desulfurococcus kamchatkensis.</title>
        <authorList>
            <person name="Ravin N.V."/>
            <person name="Mardanov A.V."/>
            <person name="Beletsky A.V."/>
            <person name="Kublanov I.V."/>
            <person name="Kolganova T.V."/>
            <person name="Lebedinsky A.V."/>
            <person name="Chernyh N.A."/>
            <person name="Bonch-Osmolovskaya E.A."/>
            <person name="Skryabin K.G."/>
        </authorList>
    </citation>
    <scope>NUCLEOTIDE SEQUENCE [LARGE SCALE GENOMIC DNA]</scope>
    <source>
        <strain evidence="2">DSM 18924 / JCM 16383 / VKM B-2413 / 1221n</strain>
    </source>
</reference>
<dbReference type="KEGG" id="dka:DKAM_0612"/>
<dbReference type="HOGENOM" id="CLU_627918_0_0_2"/>
<evidence type="ECO:0000313" key="1">
    <source>
        <dbReference type="EMBL" id="ACL10938.1"/>
    </source>
</evidence>
<dbReference type="AlphaFoldDB" id="B8D4A7"/>
<dbReference type="EMBL" id="CP001140">
    <property type="protein sequence ID" value="ACL10938.1"/>
    <property type="molecule type" value="Genomic_DNA"/>
</dbReference>
<proteinExistence type="predicted"/>
<gene>
    <name evidence="1" type="ordered locus">DKAM_0612</name>
</gene>
<dbReference type="STRING" id="490899.DKAM_0612"/>
<dbReference type="Proteomes" id="UP000006903">
    <property type="component" value="Chromosome"/>
</dbReference>